<dbReference type="PIRSF" id="PIRSF000862">
    <property type="entry name" value="Steryl_ester_lip"/>
    <property type="match status" value="1"/>
</dbReference>
<keyword evidence="2 9" id="KW-0732">Signal</keyword>
<evidence type="ECO:0000256" key="3">
    <source>
        <dbReference type="ARBA" id="ARBA00022801"/>
    </source>
</evidence>
<dbReference type="InParanoid" id="H2YSR8"/>
<keyword evidence="4 7" id="KW-0442">Lipid degradation</keyword>
<dbReference type="SUPFAM" id="SSF53474">
    <property type="entry name" value="alpha/beta-Hydrolases"/>
    <property type="match status" value="1"/>
</dbReference>
<dbReference type="eggNOG" id="KOG2624">
    <property type="taxonomic scope" value="Eukaryota"/>
</dbReference>
<feature type="active site" description="Nucleophile" evidence="8">
    <location>
        <position position="178"/>
    </location>
</feature>
<dbReference type="Gene3D" id="3.40.50.1820">
    <property type="entry name" value="alpha/beta hydrolase"/>
    <property type="match status" value="1"/>
</dbReference>
<evidence type="ECO:0000256" key="7">
    <source>
        <dbReference type="PIRNR" id="PIRNR000862"/>
    </source>
</evidence>
<feature type="chain" id="PRO_5003578528" description="Lipase" evidence="9">
    <location>
        <begin position="20"/>
        <end position="402"/>
    </location>
</feature>
<feature type="active site" description="Charge relay system" evidence="8">
    <location>
        <position position="351"/>
    </location>
</feature>
<evidence type="ECO:0000256" key="1">
    <source>
        <dbReference type="ARBA" id="ARBA00010701"/>
    </source>
</evidence>
<evidence type="ECO:0000256" key="6">
    <source>
        <dbReference type="ARBA" id="ARBA00023180"/>
    </source>
</evidence>
<dbReference type="PANTHER" id="PTHR11005">
    <property type="entry name" value="LYSOSOMAL ACID LIPASE-RELATED"/>
    <property type="match status" value="1"/>
</dbReference>
<dbReference type="Proteomes" id="UP000007875">
    <property type="component" value="Unassembled WGS sequence"/>
</dbReference>
<evidence type="ECO:0000256" key="4">
    <source>
        <dbReference type="ARBA" id="ARBA00022963"/>
    </source>
</evidence>
<name>H2YSR8_CIOSA</name>
<dbReference type="GO" id="GO:0016788">
    <property type="term" value="F:hydrolase activity, acting on ester bonds"/>
    <property type="evidence" value="ECO:0007669"/>
    <property type="project" value="InterPro"/>
</dbReference>
<evidence type="ECO:0000256" key="2">
    <source>
        <dbReference type="ARBA" id="ARBA00022729"/>
    </source>
</evidence>
<reference evidence="11" key="2">
    <citation type="submission" date="2025-08" db="UniProtKB">
        <authorList>
            <consortium name="Ensembl"/>
        </authorList>
    </citation>
    <scope>IDENTIFICATION</scope>
</reference>
<evidence type="ECO:0000256" key="5">
    <source>
        <dbReference type="ARBA" id="ARBA00023098"/>
    </source>
</evidence>
<feature type="domain" description="AB hydrolase-1" evidence="10">
    <location>
        <begin position="85"/>
        <end position="385"/>
    </location>
</feature>
<evidence type="ECO:0000313" key="12">
    <source>
        <dbReference type="Proteomes" id="UP000007875"/>
    </source>
</evidence>
<dbReference type="Pfam" id="PF00561">
    <property type="entry name" value="Abhydrolase_1"/>
    <property type="match status" value="1"/>
</dbReference>
<proteinExistence type="inferred from homology"/>
<sequence length="402" mass="45158">ALSMVNLFSFIQSIVLVVAVTQFPVATLSVNKQKDFTVKAIETNMNATQLITSKGFPCEEHHPITSDGFILGMQRIPQPSKDRIPVFLLHGLLSSSDSFLTNLVNESLAYILYNAGYDVWLGNVRGNVYSRKHVSLSPDDLRFWDWSFDQMGEYDVPAMIGHVLNVTGHKKVNYIGHSQGTTSLFTGAIINGKSLIDRVNSFIALAPAAIVPNMQSPLHYLTYIANDVDLVYTLFGDGDFLPHDGFLEIFSKMFCPREPKICLNTFFLIGGTDFTNTNVSRIAVYSAHDPAGTSTQTVMHWAQLVENKHGTLKRYDYGHLKNLEKYGRFNPPTYDFSAFTIPTYAFCGFKDTLVVLEDCKKLMTLLPNVIEAHFIPHYTHLDFIFAMNAPQNLYSRVLKILS</sequence>
<reference evidence="11" key="3">
    <citation type="submission" date="2025-09" db="UniProtKB">
        <authorList>
            <consortium name="Ensembl"/>
        </authorList>
    </citation>
    <scope>IDENTIFICATION</scope>
</reference>
<keyword evidence="6" id="KW-0325">Glycoprotein</keyword>
<dbReference type="GO" id="GO:0016042">
    <property type="term" value="P:lipid catabolic process"/>
    <property type="evidence" value="ECO:0007669"/>
    <property type="project" value="UniProtKB-KW"/>
</dbReference>
<keyword evidence="5" id="KW-0443">Lipid metabolism</keyword>
<feature type="signal peptide" evidence="9">
    <location>
        <begin position="1"/>
        <end position="19"/>
    </location>
</feature>
<evidence type="ECO:0000256" key="9">
    <source>
        <dbReference type="SAM" id="SignalP"/>
    </source>
</evidence>
<accession>H2YSR8</accession>
<dbReference type="FunFam" id="3.40.50.1820:FF:000057">
    <property type="entry name" value="Lipase"/>
    <property type="match status" value="1"/>
</dbReference>
<dbReference type="AlphaFoldDB" id="H2YSR8"/>
<dbReference type="InterPro" id="IPR000073">
    <property type="entry name" value="AB_hydrolase_1"/>
</dbReference>
<feature type="active site" description="Charge relay system" evidence="8">
    <location>
        <position position="380"/>
    </location>
</feature>
<dbReference type="STRING" id="51511.ENSCSAVP00000008378"/>
<organism evidence="11 12">
    <name type="scientific">Ciona savignyi</name>
    <name type="common">Pacific transparent sea squirt</name>
    <dbReference type="NCBI Taxonomy" id="51511"/>
    <lineage>
        <taxon>Eukaryota</taxon>
        <taxon>Metazoa</taxon>
        <taxon>Chordata</taxon>
        <taxon>Tunicata</taxon>
        <taxon>Ascidiacea</taxon>
        <taxon>Phlebobranchia</taxon>
        <taxon>Cionidae</taxon>
        <taxon>Ciona</taxon>
    </lineage>
</organism>
<dbReference type="Ensembl" id="ENSCSAVT00000008486.1">
    <property type="protein sequence ID" value="ENSCSAVP00000008378.1"/>
    <property type="gene ID" value="ENSCSAVG00000004982.1"/>
</dbReference>
<dbReference type="InterPro" id="IPR029058">
    <property type="entry name" value="AB_hydrolase_fold"/>
</dbReference>
<keyword evidence="3 7" id="KW-0378">Hydrolase</keyword>
<reference evidence="12" key="1">
    <citation type="submission" date="2003-08" db="EMBL/GenBank/DDBJ databases">
        <authorList>
            <person name="Birren B."/>
            <person name="Nusbaum C."/>
            <person name="Abebe A."/>
            <person name="Abouelleil A."/>
            <person name="Adekoya E."/>
            <person name="Ait-zahra M."/>
            <person name="Allen N."/>
            <person name="Allen T."/>
            <person name="An P."/>
            <person name="Anderson M."/>
            <person name="Anderson S."/>
            <person name="Arachchi H."/>
            <person name="Armbruster J."/>
            <person name="Bachantsang P."/>
            <person name="Baldwin J."/>
            <person name="Barry A."/>
            <person name="Bayul T."/>
            <person name="Blitshsteyn B."/>
            <person name="Bloom T."/>
            <person name="Blye J."/>
            <person name="Boguslavskiy L."/>
            <person name="Borowsky M."/>
            <person name="Boukhgalter B."/>
            <person name="Brunache A."/>
            <person name="Butler J."/>
            <person name="Calixte N."/>
            <person name="Calvo S."/>
            <person name="Camarata J."/>
            <person name="Campo K."/>
            <person name="Chang J."/>
            <person name="Cheshatsang Y."/>
            <person name="Citroen M."/>
            <person name="Collymore A."/>
            <person name="Considine T."/>
            <person name="Cook A."/>
            <person name="Cooke P."/>
            <person name="Corum B."/>
            <person name="Cuomo C."/>
            <person name="David R."/>
            <person name="Dawoe T."/>
            <person name="Degray S."/>
            <person name="Dodge S."/>
            <person name="Dooley K."/>
            <person name="Dorje P."/>
            <person name="Dorjee K."/>
            <person name="Dorris L."/>
            <person name="Duffey N."/>
            <person name="Dupes A."/>
            <person name="Elkins T."/>
            <person name="Engels R."/>
            <person name="Erickson J."/>
            <person name="Farina A."/>
            <person name="Faro S."/>
            <person name="Ferreira P."/>
            <person name="Fischer H."/>
            <person name="Fitzgerald M."/>
            <person name="Foley K."/>
            <person name="Gage D."/>
            <person name="Galagan J."/>
            <person name="Gearin G."/>
            <person name="Gnerre S."/>
            <person name="Gnirke A."/>
            <person name="Goyette A."/>
            <person name="Graham J."/>
            <person name="Grandbois E."/>
            <person name="Gyaltsen K."/>
            <person name="Hafez N."/>
            <person name="Hagopian D."/>
            <person name="Hagos B."/>
            <person name="Hall J."/>
            <person name="Hatcher B."/>
            <person name="Heller A."/>
            <person name="Higgins H."/>
            <person name="Honan T."/>
            <person name="Horn A."/>
            <person name="Houde N."/>
            <person name="Hughes L."/>
            <person name="Hulme W."/>
            <person name="Husby E."/>
            <person name="Iliev I."/>
            <person name="Jaffe D."/>
            <person name="Jones C."/>
            <person name="Kamal M."/>
            <person name="Kamat A."/>
            <person name="Kamvysselis M."/>
            <person name="Karlsson E."/>
            <person name="Kells C."/>
            <person name="Kieu A."/>
            <person name="Kisner P."/>
            <person name="Kodira C."/>
            <person name="Kulbokas E."/>
            <person name="Labutti K."/>
            <person name="Lama D."/>
            <person name="Landers T."/>
            <person name="Leger J."/>
            <person name="Levine S."/>
            <person name="Lewis D."/>
            <person name="Lewis T."/>
            <person name="Lindblad-toh K."/>
            <person name="Liu X."/>
            <person name="Lokyitsang T."/>
            <person name="Lokyitsang Y."/>
            <person name="Lucien O."/>
            <person name="Lui A."/>
            <person name="Ma L.J."/>
            <person name="Mabbitt R."/>
            <person name="Macdonald J."/>
            <person name="Maclean C."/>
            <person name="Major J."/>
            <person name="Manning J."/>
            <person name="Marabella R."/>
            <person name="Maru K."/>
            <person name="Matthews C."/>
            <person name="Mauceli E."/>
            <person name="Mccarthy M."/>
            <person name="Mcdonough S."/>
            <person name="Mcghee T."/>
            <person name="Meldrim J."/>
            <person name="Meneus L."/>
            <person name="Mesirov J."/>
            <person name="Mihalev A."/>
            <person name="Mihova T."/>
            <person name="Mikkelsen T."/>
            <person name="Mlenga V."/>
            <person name="Moru K."/>
            <person name="Mozes J."/>
            <person name="Mulrain L."/>
            <person name="Munson G."/>
            <person name="Naylor J."/>
            <person name="Newes C."/>
            <person name="Nguyen C."/>
            <person name="Nguyen N."/>
            <person name="Nguyen T."/>
            <person name="Nicol R."/>
            <person name="Nielsen C."/>
            <person name="Nizzari M."/>
            <person name="Norbu C."/>
            <person name="Norbu N."/>
            <person name="O'donnell P."/>
            <person name="Okoawo O."/>
            <person name="O'leary S."/>
            <person name="Omotosho B."/>
            <person name="O'neill K."/>
            <person name="Osman S."/>
            <person name="Parker S."/>
            <person name="Perrin D."/>
            <person name="Phunkhang P."/>
            <person name="Piqani B."/>
            <person name="Purcell S."/>
            <person name="Rachupka T."/>
            <person name="Ramasamy U."/>
            <person name="Rameau R."/>
            <person name="Ray V."/>
            <person name="Raymond C."/>
            <person name="Retta R."/>
            <person name="Richardson S."/>
            <person name="Rise C."/>
            <person name="Rodriguez J."/>
            <person name="Rogers J."/>
            <person name="Rogov P."/>
            <person name="Rutman M."/>
            <person name="Schupbach R."/>
            <person name="Seaman C."/>
            <person name="Settipalli S."/>
            <person name="Sharpe T."/>
            <person name="Sheridan J."/>
            <person name="Sherpa N."/>
            <person name="Shi J."/>
            <person name="Smirnov S."/>
            <person name="Smith C."/>
            <person name="Sougnez C."/>
            <person name="Spencer B."/>
            <person name="Stalker J."/>
            <person name="Stange-thomann N."/>
            <person name="Stavropoulos S."/>
            <person name="Stetson K."/>
            <person name="Stone C."/>
            <person name="Stone S."/>
            <person name="Stubbs M."/>
            <person name="Talamas J."/>
            <person name="Tchuinga P."/>
            <person name="Tenzing P."/>
            <person name="Tesfaye S."/>
            <person name="Theodore J."/>
            <person name="Thoulutsang Y."/>
            <person name="Topham K."/>
            <person name="Towey S."/>
            <person name="Tsamla T."/>
            <person name="Tsomo N."/>
            <person name="Vallee D."/>
            <person name="Vassiliev H."/>
            <person name="Venkataraman V."/>
            <person name="Vinson J."/>
            <person name="Vo A."/>
            <person name="Wade C."/>
            <person name="Wang S."/>
            <person name="Wangchuk T."/>
            <person name="Wangdi T."/>
            <person name="Whittaker C."/>
            <person name="Wilkinson J."/>
            <person name="Wu Y."/>
            <person name="Wyman D."/>
            <person name="Yadav S."/>
            <person name="Yang S."/>
            <person name="Yang X."/>
            <person name="Yeager S."/>
            <person name="Yee E."/>
            <person name="Young G."/>
            <person name="Zainoun J."/>
            <person name="Zembeck L."/>
            <person name="Zimmer A."/>
            <person name="Zody M."/>
            <person name="Lander E."/>
        </authorList>
    </citation>
    <scope>NUCLEOTIDE SEQUENCE [LARGE SCALE GENOMIC DNA]</scope>
</reference>
<evidence type="ECO:0000259" key="10">
    <source>
        <dbReference type="Pfam" id="PF00561"/>
    </source>
</evidence>
<dbReference type="OMA" id="AYDWGIL"/>
<dbReference type="InterPro" id="IPR025483">
    <property type="entry name" value="Lipase_euk"/>
</dbReference>
<keyword evidence="12" id="KW-1185">Reference proteome</keyword>
<comment type="similarity">
    <text evidence="1 7">Belongs to the AB hydrolase superfamily. Lipase family.</text>
</comment>
<protein>
    <recommendedName>
        <fullName evidence="7">Lipase</fullName>
    </recommendedName>
</protein>
<evidence type="ECO:0000313" key="11">
    <source>
        <dbReference type="Ensembl" id="ENSCSAVP00000008378.1"/>
    </source>
</evidence>
<evidence type="ECO:0000256" key="8">
    <source>
        <dbReference type="PIRSR" id="PIRSR000862-1"/>
    </source>
</evidence>
<dbReference type="GeneTree" id="ENSGT00940000165260"/>